<gene>
    <name evidence="6" type="ORF">DEIPH_ctg017orf0161</name>
</gene>
<dbReference type="SUPFAM" id="SSF52540">
    <property type="entry name" value="P-loop containing nucleoside triphosphate hydrolases"/>
    <property type="match status" value="1"/>
</dbReference>
<proteinExistence type="inferred from homology"/>
<dbReference type="FunFam" id="3.40.50.300:FF:000134">
    <property type="entry name" value="Iron-enterobactin ABC transporter ATP-binding protein"/>
    <property type="match status" value="1"/>
</dbReference>
<dbReference type="STRING" id="1476583.DEIPH_ctg017orf0161"/>
<keyword evidence="3" id="KW-0547">Nucleotide-binding</keyword>
<dbReference type="InterPro" id="IPR003439">
    <property type="entry name" value="ABC_transporter-like_ATP-bd"/>
</dbReference>
<dbReference type="SMART" id="SM00382">
    <property type="entry name" value="AAA"/>
    <property type="match status" value="1"/>
</dbReference>
<sequence>MLGVENLTVRYGTHLALEDATVQFAPGTFSAVIGPNGAGKSTLLKTLVGLNAPTAGEVVFTEGGSARDDVAYVPQQQTLDWAFPVTVWDVAMMGRTGRVGWLRWPGRTDRERVADALRQTGVYKLRGRHIGALSGGQRQRVLLARMLARDARVLLLDEPLTGVDAATQEQLMALLRAQADAGRAVVMVTHDLEQARRWCDHLVLVNRRVVADGTPAEVYTPHNIEATFSSSHLGHTHAEA</sequence>
<dbReference type="InterPro" id="IPR017871">
    <property type="entry name" value="ABC_transporter-like_CS"/>
</dbReference>
<keyword evidence="7" id="KW-1185">Reference proteome</keyword>
<dbReference type="eggNOG" id="COG1121">
    <property type="taxonomic scope" value="Bacteria"/>
</dbReference>
<protein>
    <submittedName>
        <fullName evidence="6">ABC transporter</fullName>
    </submittedName>
</protein>
<dbReference type="Gene3D" id="3.40.50.300">
    <property type="entry name" value="P-loop containing nucleotide triphosphate hydrolases"/>
    <property type="match status" value="1"/>
</dbReference>
<evidence type="ECO:0000313" key="7">
    <source>
        <dbReference type="Proteomes" id="UP000020492"/>
    </source>
</evidence>
<accession>A0A016QRV6</accession>
<keyword evidence="2" id="KW-0813">Transport</keyword>
<comment type="similarity">
    <text evidence="1">Belongs to the ABC transporter superfamily.</text>
</comment>
<dbReference type="EMBL" id="JHAC01000017">
    <property type="protein sequence ID" value="EYB68798.1"/>
    <property type="molecule type" value="Genomic_DNA"/>
</dbReference>
<evidence type="ECO:0000256" key="3">
    <source>
        <dbReference type="ARBA" id="ARBA00022741"/>
    </source>
</evidence>
<dbReference type="PANTHER" id="PTHR42734:SF5">
    <property type="entry name" value="IRON TRANSPORT SYSTEM ATP-BINDING PROTEIN HI_0361-RELATED"/>
    <property type="match status" value="1"/>
</dbReference>
<dbReference type="CDD" id="cd03235">
    <property type="entry name" value="ABC_Metallic_Cations"/>
    <property type="match status" value="1"/>
</dbReference>
<dbReference type="InterPro" id="IPR003593">
    <property type="entry name" value="AAA+_ATPase"/>
</dbReference>
<dbReference type="PATRIC" id="fig|1476583.3.peg.1156"/>
<dbReference type="Proteomes" id="UP000020492">
    <property type="component" value="Unassembled WGS sequence"/>
</dbReference>
<reference evidence="6 7" key="1">
    <citation type="submission" date="2014-03" db="EMBL/GenBank/DDBJ databases">
        <title>Draft genome sequence of Deinococcus phoenicis 1P10ME.</title>
        <authorList>
            <person name="Stepanov V.G."/>
            <person name="Vaishampayan P."/>
            <person name="Venkateswaran K."/>
            <person name="Fox G.E."/>
        </authorList>
    </citation>
    <scope>NUCLEOTIDE SEQUENCE [LARGE SCALE GENOMIC DNA]</scope>
    <source>
        <strain evidence="6 7">1P10ME</strain>
    </source>
</reference>
<name>A0A016QRV6_9DEIO</name>
<evidence type="ECO:0000256" key="4">
    <source>
        <dbReference type="ARBA" id="ARBA00022840"/>
    </source>
</evidence>
<dbReference type="PROSITE" id="PS00211">
    <property type="entry name" value="ABC_TRANSPORTER_1"/>
    <property type="match status" value="1"/>
</dbReference>
<evidence type="ECO:0000256" key="2">
    <source>
        <dbReference type="ARBA" id="ARBA00022448"/>
    </source>
</evidence>
<evidence type="ECO:0000313" key="6">
    <source>
        <dbReference type="EMBL" id="EYB68798.1"/>
    </source>
</evidence>
<dbReference type="PANTHER" id="PTHR42734">
    <property type="entry name" value="METAL TRANSPORT SYSTEM ATP-BINDING PROTEIN TM_0124-RELATED"/>
    <property type="match status" value="1"/>
</dbReference>
<keyword evidence="4" id="KW-0067">ATP-binding</keyword>
<feature type="domain" description="ABC transporter" evidence="5">
    <location>
        <begin position="2"/>
        <end position="232"/>
    </location>
</feature>
<dbReference type="RefSeq" id="WP_034355241.1">
    <property type="nucleotide sequence ID" value="NZ_JHAC01000017.1"/>
</dbReference>
<dbReference type="PROSITE" id="PS50893">
    <property type="entry name" value="ABC_TRANSPORTER_2"/>
    <property type="match status" value="1"/>
</dbReference>
<evidence type="ECO:0000259" key="5">
    <source>
        <dbReference type="PROSITE" id="PS50893"/>
    </source>
</evidence>
<organism evidence="6 7">
    <name type="scientific">Deinococcus phoenicis</name>
    <dbReference type="NCBI Taxonomy" id="1476583"/>
    <lineage>
        <taxon>Bacteria</taxon>
        <taxon>Thermotogati</taxon>
        <taxon>Deinococcota</taxon>
        <taxon>Deinococci</taxon>
        <taxon>Deinococcales</taxon>
        <taxon>Deinococcaceae</taxon>
        <taxon>Deinococcus</taxon>
    </lineage>
</organism>
<dbReference type="InterPro" id="IPR027417">
    <property type="entry name" value="P-loop_NTPase"/>
</dbReference>
<dbReference type="Pfam" id="PF00005">
    <property type="entry name" value="ABC_tran"/>
    <property type="match status" value="1"/>
</dbReference>
<evidence type="ECO:0000256" key="1">
    <source>
        <dbReference type="ARBA" id="ARBA00005417"/>
    </source>
</evidence>
<dbReference type="GO" id="GO:0005524">
    <property type="term" value="F:ATP binding"/>
    <property type="evidence" value="ECO:0007669"/>
    <property type="project" value="UniProtKB-KW"/>
</dbReference>
<dbReference type="InterPro" id="IPR050153">
    <property type="entry name" value="Metal_Ion_Import_ABC"/>
</dbReference>
<dbReference type="OrthoDB" id="9806726at2"/>
<dbReference type="GO" id="GO:0016887">
    <property type="term" value="F:ATP hydrolysis activity"/>
    <property type="evidence" value="ECO:0007669"/>
    <property type="project" value="InterPro"/>
</dbReference>
<dbReference type="AlphaFoldDB" id="A0A016QRV6"/>
<comment type="caution">
    <text evidence="6">The sequence shown here is derived from an EMBL/GenBank/DDBJ whole genome shotgun (WGS) entry which is preliminary data.</text>
</comment>